<dbReference type="Proteomes" id="UP000317421">
    <property type="component" value="Unassembled WGS sequence"/>
</dbReference>
<sequence precursor="true">MRSPLLRLRLTPTVLMSVLIGGATVPAQLAPAQSTHNRSAKTPSAKPLMAHSQPVQSPVPGDDNSDLVRVFDCPFNDDWDINYDAWPDRWQRVTDDAHPPYASIKIGPTEDAAVPGRALVIRADGASATAISPPIHVMPKFSYKLRFNVRVSGAEHGAARVRMVFHNDRDEPRQVEQSMPLTSDGTWREVDLGDFRPIDEDIDRVYLHFDYERGDRGDLEAEIAIADLRLYRLPSIRIQTDSRYNVYTNVKDVKVTCSLSGILEQNPEVRFELLDATNKSIGDGGSLQIDGEIIAESRTLASDIVDGFGSDKSSYEGHTTWHPPIPTWGFYRVKVGMYRADTDVPIGEARSITLAVVREKLEESEQGEFGWSLPLADEPLPFNVLQELLPLAGVRMLKIPVWFEPGDEQRGEAIMRFAEQLAARGIETIGILEDPSLRAIDPRSHEEPPPIEGLLSSDPSYWTPLIDHIITRLSLRIRWWQLGHDNDTSFVGYDRLVEQIGAIRNQIFRFGQDIRMGIGWRWDHARTWDGPYTWDFEQMSGREAMNAEGLEAAFQAAPPSPAQRWVVVAPPEVNNTIPEGANPDDPNDPLLRAAMVNRHLERVRDFVKQILVAKMNGANGIFVSNPFSGSAKVADGQTGVMNADGTPGELLLPWRTCARLLGGAKYLGSIRLPNASSNWLFRRPDGRVVMVLWNLESEIEHANDAPIEETLYLGDSIQTIDVWGTAAKPELREGRHVIRVGQMPRFVLGLDEGIARWRMEMEFASNAVPSVFGLRQDNALLLHNTFKQGIGGSVRIFIPARGVGNEALSTTPSAEWDVSMDEAQFNLGADESTRATMGIKLEEATFGPQVVRCDFEITADRDYRFSVWRELTVGLENISLEVTSFITPEGALVIEQRMSNSSGVPADFKCTLQADNRRPKRTQVFQLDKEVDKKRFTYLNSEALIGTVMRLKIVEADGERSLIHRFRVEPKVLDDSDEAALAGAL</sequence>
<proteinExistence type="predicted"/>
<feature type="region of interest" description="Disordered" evidence="1">
    <location>
        <begin position="30"/>
        <end position="62"/>
    </location>
</feature>
<evidence type="ECO:0000313" key="3">
    <source>
        <dbReference type="EMBL" id="TWU00516.1"/>
    </source>
</evidence>
<evidence type="ECO:0000313" key="4">
    <source>
        <dbReference type="Proteomes" id="UP000317421"/>
    </source>
</evidence>
<protein>
    <recommendedName>
        <fullName evidence="5">Carbohydrate binding domain protein</fullName>
    </recommendedName>
</protein>
<dbReference type="RefSeq" id="WP_146444179.1">
    <property type="nucleotide sequence ID" value="NZ_SJPR01000001.1"/>
</dbReference>
<name>A0A5C6AN28_9BACT</name>
<evidence type="ECO:0000256" key="2">
    <source>
        <dbReference type="SAM" id="SignalP"/>
    </source>
</evidence>
<dbReference type="AlphaFoldDB" id="A0A5C6AN28"/>
<dbReference type="Gene3D" id="2.60.120.260">
    <property type="entry name" value="Galactose-binding domain-like"/>
    <property type="match status" value="1"/>
</dbReference>
<keyword evidence="2" id="KW-0732">Signal</keyword>
<feature type="chain" id="PRO_5023116898" description="Carbohydrate binding domain protein" evidence="2">
    <location>
        <begin position="30"/>
        <end position="985"/>
    </location>
</feature>
<comment type="caution">
    <text evidence="3">The sequence shown here is derived from an EMBL/GenBank/DDBJ whole genome shotgun (WGS) entry which is preliminary data.</text>
</comment>
<accession>A0A5C6AN28</accession>
<feature type="compositionally biased region" description="Polar residues" evidence="1">
    <location>
        <begin position="31"/>
        <end position="42"/>
    </location>
</feature>
<dbReference type="OrthoDB" id="220736at2"/>
<keyword evidence="4" id="KW-1185">Reference proteome</keyword>
<organism evidence="3 4">
    <name type="scientific">Botrimarina colliarenosi</name>
    <dbReference type="NCBI Taxonomy" id="2528001"/>
    <lineage>
        <taxon>Bacteria</taxon>
        <taxon>Pseudomonadati</taxon>
        <taxon>Planctomycetota</taxon>
        <taxon>Planctomycetia</taxon>
        <taxon>Pirellulales</taxon>
        <taxon>Lacipirellulaceae</taxon>
        <taxon>Botrimarina</taxon>
    </lineage>
</organism>
<gene>
    <name evidence="3" type="ORF">Pla108_14680</name>
</gene>
<evidence type="ECO:0008006" key="5">
    <source>
        <dbReference type="Google" id="ProtNLM"/>
    </source>
</evidence>
<feature type="signal peptide" evidence="2">
    <location>
        <begin position="1"/>
        <end position="29"/>
    </location>
</feature>
<reference evidence="3 4" key="1">
    <citation type="submission" date="2019-02" db="EMBL/GenBank/DDBJ databases">
        <title>Deep-cultivation of Planctomycetes and their phenomic and genomic characterization uncovers novel biology.</title>
        <authorList>
            <person name="Wiegand S."/>
            <person name="Jogler M."/>
            <person name="Boedeker C."/>
            <person name="Pinto D."/>
            <person name="Vollmers J."/>
            <person name="Rivas-Marin E."/>
            <person name="Kohn T."/>
            <person name="Peeters S.H."/>
            <person name="Heuer A."/>
            <person name="Rast P."/>
            <person name="Oberbeckmann S."/>
            <person name="Bunk B."/>
            <person name="Jeske O."/>
            <person name="Meyerdierks A."/>
            <person name="Storesund J.E."/>
            <person name="Kallscheuer N."/>
            <person name="Luecker S."/>
            <person name="Lage O.M."/>
            <person name="Pohl T."/>
            <person name="Merkel B.J."/>
            <person name="Hornburger P."/>
            <person name="Mueller R.-W."/>
            <person name="Bruemmer F."/>
            <person name="Labrenz M."/>
            <person name="Spormann A.M."/>
            <person name="Op Den Camp H."/>
            <person name="Overmann J."/>
            <person name="Amann R."/>
            <person name="Jetten M.S.M."/>
            <person name="Mascher T."/>
            <person name="Medema M.H."/>
            <person name="Devos D.P."/>
            <person name="Kaster A.-K."/>
            <person name="Ovreas L."/>
            <person name="Rohde M."/>
            <person name="Galperin M.Y."/>
            <person name="Jogler C."/>
        </authorList>
    </citation>
    <scope>NUCLEOTIDE SEQUENCE [LARGE SCALE GENOMIC DNA]</scope>
    <source>
        <strain evidence="3 4">Pla108</strain>
    </source>
</reference>
<dbReference type="EMBL" id="SJPR01000001">
    <property type="protein sequence ID" value="TWU00516.1"/>
    <property type="molecule type" value="Genomic_DNA"/>
</dbReference>
<evidence type="ECO:0000256" key="1">
    <source>
        <dbReference type="SAM" id="MobiDB-lite"/>
    </source>
</evidence>